<evidence type="ECO:0000313" key="2">
    <source>
        <dbReference type="EMBL" id="MCM6773080.1"/>
    </source>
</evidence>
<dbReference type="InterPro" id="IPR029058">
    <property type="entry name" value="AB_hydrolase_fold"/>
</dbReference>
<name>A0A9X2IWS4_9NOCA</name>
<dbReference type="Gene3D" id="3.40.50.1820">
    <property type="entry name" value="alpha/beta hydrolase"/>
    <property type="match status" value="1"/>
</dbReference>
<evidence type="ECO:0000313" key="3">
    <source>
        <dbReference type="Proteomes" id="UP001139157"/>
    </source>
</evidence>
<dbReference type="Pfam" id="PF00561">
    <property type="entry name" value="Abhydrolase_1"/>
    <property type="match status" value="1"/>
</dbReference>
<keyword evidence="2" id="KW-0378">Hydrolase</keyword>
<sequence length="266" mass="29389">MLISANGIRLKVEVAGDGVPIIFLHAGSMTGAMWRPQFEYFATDYRCLAWDARGHGDSEVTLGEYRYPVFARDLFDVMDHFGMDTAHLVGLSMGGIIAMQYACDYPHRVKSLALLSTTARARDVPSAFVELVEEATGNGHIPDALGEDVLREELRNTLSPHTIRSRPEVFEEVCRMHADHDPRVLTRLLPAFQALDLTDRIRQLKPPTTVLCGADDTTTTPLAAHRHIVETIPGAELHIVPDAGHLVNMENPTFVNSVLAQHFGNA</sequence>
<dbReference type="SUPFAM" id="SSF53474">
    <property type="entry name" value="alpha/beta-Hydrolases"/>
    <property type="match status" value="1"/>
</dbReference>
<dbReference type="Proteomes" id="UP001139157">
    <property type="component" value="Unassembled WGS sequence"/>
</dbReference>
<evidence type="ECO:0000259" key="1">
    <source>
        <dbReference type="Pfam" id="PF00561"/>
    </source>
</evidence>
<dbReference type="InterPro" id="IPR000639">
    <property type="entry name" value="Epox_hydrolase-like"/>
</dbReference>
<dbReference type="InterPro" id="IPR050266">
    <property type="entry name" value="AB_hydrolase_sf"/>
</dbReference>
<accession>A0A9X2IWS4</accession>
<dbReference type="EMBL" id="JAMRXG010000002">
    <property type="protein sequence ID" value="MCM6773080.1"/>
    <property type="molecule type" value="Genomic_DNA"/>
</dbReference>
<protein>
    <submittedName>
        <fullName evidence="2">Alpha/beta fold hydrolase</fullName>
    </submittedName>
</protein>
<feature type="domain" description="AB hydrolase-1" evidence="1">
    <location>
        <begin position="20"/>
        <end position="252"/>
    </location>
</feature>
<keyword evidence="3" id="KW-1185">Reference proteome</keyword>
<dbReference type="PANTHER" id="PTHR43798">
    <property type="entry name" value="MONOACYLGLYCEROL LIPASE"/>
    <property type="match status" value="1"/>
</dbReference>
<dbReference type="PRINTS" id="PR00412">
    <property type="entry name" value="EPOXHYDRLASE"/>
</dbReference>
<comment type="caution">
    <text evidence="2">The sequence shown here is derived from an EMBL/GenBank/DDBJ whole genome shotgun (WGS) entry which is preliminary data.</text>
</comment>
<reference evidence="2" key="1">
    <citation type="submission" date="2022-06" db="EMBL/GenBank/DDBJ databases">
        <title>Novel species in genus nocardia.</title>
        <authorList>
            <person name="Li F."/>
        </authorList>
    </citation>
    <scope>NUCLEOTIDE SEQUENCE</scope>
    <source>
        <strain evidence="2">CDC141</strain>
    </source>
</reference>
<dbReference type="RefSeq" id="WP_251910065.1">
    <property type="nucleotide sequence ID" value="NZ_JAMRXG010000002.1"/>
</dbReference>
<organism evidence="2 3">
    <name type="scientific">Nocardia pulmonis</name>
    <dbReference type="NCBI Taxonomy" id="2951408"/>
    <lineage>
        <taxon>Bacteria</taxon>
        <taxon>Bacillati</taxon>
        <taxon>Actinomycetota</taxon>
        <taxon>Actinomycetes</taxon>
        <taxon>Mycobacteriales</taxon>
        <taxon>Nocardiaceae</taxon>
        <taxon>Nocardia</taxon>
    </lineage>
</organism>
<dbReference type="InterPro" id="IPR000073">
    <property type="entry name" value="AB_hydrolase_1"/>
</dbReference>
<dbReference type="PRINTS" id="PR00111">
    <property type="entry name" value="ABHYDROLASE"/>
</dbReference>
<dbReference type="AlphaFoldDB" id="A0A9X2IWS4"/>
<dbReference type="GO" id="GO:0016787">
    <property type="term" value="F:hydrolase activity"/>
    <property type="evidence" value="ECO:0007669"/>
    <property type="project" value="UniProtKB-KW"/>
</dbReference>
<gene>
    <name evidence="2" type="ORF">NDR86_06305</name>
</gene>
<proteinExistence type="predicted"/>